<feature type="compositionally biased region" description="Low complexity" evidence="1">
    <location>
        <begin position="92"/>
        <end position="114"/>
    </location>
</feature>
<feature type="region of interest" description="Disordered" evidence="1">
    <location>
        <begin position="293"/>
        <end position="321"/>
    </location>
</feature>
<feature type="compositionally biased region" description="Low complexity" evidence="1">
    <location>
        <begin position="49"/>
        <end position="77"/>
    </location>
</feature>
<evidence type="ECO:0008006" key="6">
    <source>
        <dbReference type="Google" id="ProtNLM"/>
    </source>
</evidence>
<evidence type="ECO:0000313" key="5">
    <source>
        <dbReference type="Proteomes" id="UP000076727"/>
    </source>
</evidence>
<feature type="compositionally biased region" description="Polar residues" evidence="1">
    <location>
        <begin position="115"/>
        <end position="153"/>
    </location>
</feature>
<feature type="compositionally biased region" description="Low complexity" evidence="1">
    <location>
        <begin position="366"/>
        <end position="387"/>
    </location>
</feature>
<keyword evidence="2" id="KW-0472">Membrane</keyword>
<proteinExistence type="predicted"/>
<feature type="signal peptide" evidence="3">
    <location>
        <begin position="1"/>
        <end position="26"/>
    </location>
</feature>
<keyword evidence="2" id="KW-1133">Transmembrane helix</keyword>
<reference evidence="4 5" key="1">
    <citation type="journal article" date="2016" name="Mol. Biol. Evol.">
        <title>Comparative Genomics of Early-Diverging Mushroom-Forming Fungi Provides Insights into the Origins of Lignocellulose Decay Capabilities.</title>
        <authorList>
            <person name="Nagy L.G."/>
            <person name="Riley R."/>
            <person name="Tritt A."/>
            <person name="Adam C."/>
            <person name="Daum C."/>
            <person name="Floudas D."/>
            <person name="Sun H."/>
            <person name="Yadav J.S."/>
            <person name="Pangilinan J."/>
            <person name="Larsson K.H."/>
            <person name="Matsuura K."/>
            <person name="Barry K."/>
            <person name="Labutti K."/>
            <person name="Kuo R."/>
            <person name="Ohm R.A."/>
            <person name="Bhattacharya S.S."/>
            <person name="Shirouzu T."/>
            <person name="Yoshinaga Y."/>
            <person name="Martin F.M."/>
            <person name="Grigoriev I.V."/>
            <person name="Hibbett D.S."/>
        </authorList>
    </citation>
    <scope>NUCLEOTIDE SEQUENCE [LARGE SCALE GENOMIC DNA]</scope>
    <source>
        <strain evidence="4 5">L-15889</strain>
    </source>
</reference>
<organism evidence="4 5">
    <name type="scientific">Daedalea quercina L-15889</name>
    <dbReference type="NCBI Taxonomy" id="1314783"/>
    <lineage>
        <taxon>Eukaryota</taxon>
        <taxon>Fungi</taxon>
        <taxon>Dikarya</taxon>
        <taxon>Basidiomycota</taxon>
        <taxon>Agaricomycotina</taxon>
        <taxon>Agaricomycetes</taxon>
        <taxon>Polyporales</taxon>
        <taxon>Fomitopsis</taxon>
    </lineage>
</organism>
<keyword evidence="2" id="KW-0812">Transmembrane</keyword>
<dbReference type="EMBL" id="KV429071">
    <property type="protein sequence ID" value="KZT67963.1"/>
    <property type="molecule type" value="Genomic_DNA"/>
</dbReference>
<feature type="region of interest" description="Disordered" evidence="1">
    <location>
        <begin position="366"/>
        <end position="400"/>
    </location>
</feature>
<keyword evidence="5" id="KW-1185">Reference proteome</keyword>
<keyword evidence="3" id="KW-0732">Signal</keyword>
<evidence type="ECO:0000256" key="1">
    <source>
        <dbReference type="SAM" id="MobiDB-lite"/>
    </source>
</evidence>
<accession>A0A165PAF7</accession>
<sequence length="412" mass="41378">MVRSVIYNRYFAALLAALLLVPFVAAHDAHSIERRDLSNIFSFPSNTDTSSTATSTSEASTTSTAASTSATSASSTEQNKSTQSTQASAGGNTSNTQVSQTSNSQAQTSASNSQPSGPNTSSQTATSNQDPPSNTASTSNVRSTSYSTNSQGGVVTVVETVPASALASGSSSSASPSSTGSGGSSSGISTGGIVGLSVAGGVALLAVIAFAVFKFSRKRYLDEYDDGEAIKWPELGSHGEATHALPTHRTGGAGFETSSEVNLTRPDSRAGSIAPSAAASAVDLYGAQPDPYAVPPLPHLNPNAGGPIQPYRDDPSATYYDPYSGPVPQTLGGEAIPMTQIPGRARSPMPMQGAGMGMGMAMDGRTSPGPAAALAPPAAAPAGMRSPSPGPNMAMRSMSPGPNVAYGAGPYA</sequence>
<gene>
    <name evidence="4" type="ORF">DAEQUDRAFT_766733</name>
</gene>
<feature type="transmembrane region" description="Helical" evidence="2">
    <location>
        <begin position="193"/>
        <end position="213"/>
    </location>
</feature>
<evidence type="ECO:0000256" key="3">
    <source>
        <dbReference type="SAM" id="SignalP"/>
    </source>
</evidence>
<feature type="compositionally biased region" description="Polar residues" evidence="1">
    <location>
        <begin position="78"/>
        <end position="91"/>
    </location>
</feature>
<feature type="region of interest" description="Disordered" evidence="1">
    <location>
        <begin position="41"/>
        <end position="153"/>
    </location>
</feature>
<feature type="region of interest" description="Disordered" evidence="1">
    <location>
        <begin position="167"/>
        <end position="187"/>
    </location>
</feature>
<evidence type="ECO:0000256" key="2">
    <source>
        <dbReference type="SAM" id="Phobius"/>
    </source>
</evidence>
<dbReference type="AlphaFoldDB" id="A0A165PAF7"/>
<dbReference type="STRING" id="1314783.A0A165PAF7"/>
<name>A0A165PAF7_9APHY</name>
<feature type="region of interest" description="Disordered" evidence="1">
    <location>
        <begin position="241"/>
        <end position="260"/>
    </location>
</feature>
<feature type="chain" id="PRO_5007863887" description="Mid2 domain-containing protein" evidence="3">
    <location>
        <begin position="27"/>
        <end position="412"/>
    </location>
</feature>
<protein>
    <recommendedName>
        <fullName evidence="6">Mid2 domain-containing protein</fullName>
    </recommendedName>
</protein>
<dbReference type="Proteomes" id="UP000076727">
    <property type="component" value="Unassembled WGS sequence"/>
</dbReference>
<evidence type="ECO:0000313" key="4">
    <source>
        <dbReference type="EMBL" id="KZT67963.1"/>
    </source>
</evidence>
<dbReference type="OrthoDB" id="2576541at2759"/>
<feature type="compositionally biased region" description="Low complexity" evidence="1">
    <location>
        <begin position="167"/>
        <end position="179"/>
    </location>
</feature>